<evidence type="ECO:0000256" key="5">
    <source>
        <dbReference type="ARBA" id="ARBA00023002"/>
    </source>
</evidence>
<evidence type="ECO:0000256" key="8">
    <source>
        <dbReference type="PIRSR" id="PIRSR602401-1"/>
    </source>
</evidence>
<dbReference type="InterPro" id="IPR017972">
    <property type="entry name" value="Cyt_P450_CS"/>
</dbReference>
<dbReference type="PRINTS" id="PR00463">
    <property type="entry name" value="EP450I"/>
</dbReference>
<proteinExistence type="inferred from homology"/>
<dbReference type="GO" id="GO:0020037">
    <property type="term" value="F:heme binding"/>
    <property type="evidence" value="ECO:0007669"/>
    <property type="project" value="InterPro"/>
</dbReference>
<dbReference type="InterPro" id="IPR001128">
    <property type="entry name" value="Cyt_P450"/>
</dbReference>
<evidence type="ECO:0000256" key="3">
    <source>
        <dbReference type="ARBA" id="ARBA00022617"/>
    </source>
</evidence>
<feature type="binding site" description="axial binding residue" evidence="8">
    <location>
        <position position="409"/>
    </location>
    <ligand>
        <name>heme</name>
        <dbReference type="ChEBI" id="CHEBI:30413"/>
    </ligand>
    <ligandPart>
        <name>Fe</name>
        <dbReference type="ChEBI" id="CHEBI:18248"/>
    </ligandPart>
</feature>
<accession>A0A1S9RG10</accession>
<evidence type="ECO:0000256" key="1">
    <source>
        <dbReference type="ARBA" id="ARBA00001971"/>
    </source>
</evidence>
<dbReference type="EMBL" id="LJBN01000181">
    <property type="protein sequence ID" value="OOQ84443.1"/>
    <property type="molecule type" value="Genomic_DNA"/>
</dbReference>
<keyword evidence="5 9" id="KW-0560">Oxidoreductase</keyword>
<dbReference type="Pfam" id="PF00067">
    <property type="entry name" value="p450"/>
    <property type="match status" value="1"/>
</dbReference>
<dbReference type="Proteomes" id="UP000190744">
    <property type="component" value="Unassembled WGS sequence"/>
</dbReference>
<evidence type="ECO:0000256" key="2">
    <source>
        <dbReference type="ARBA" id="ARBA00010617"/>
    </source>
</evidence>
<keyword evidence="7 9" id="KW-0503">Monooxygenase</keyword>
<dbReference type="GO" id="GO:0004497">
    <property type="term" value="F:monooxygenase activity"/>
    <property type="evidence" value="ECO:0007669"/>
    <property type="project" value="UniProtKB-KW"/>
</dbReference>
<organism evidence="10 11">
    <name type="scientific">Penicillium brasilianum</name>
    <dbReference type="NCBI Taxonomy" id="104259"/>
    <lineage>
        <taxon>Eukaryota</taxon>
        <taxon>Fungi</taxon>
        <taxon>Dikarya</taxon>
        <taxon>Ascomycota</taxon>
        <taxon>Pezizomycotina</taxon>
        <taxon>Eurotiomycetes</taxon>
        <taxon>Eurotiomycetidae</taxon>
        <taxon>Eurotiales</taxon>
        <taxon>Aspergillaceae</taxon>
        <taxon>Penicillium</taxon>
    </lineage>
</organism>
<comment type="similarity">
    <text evidence="2 9">Belongs to the cytochrome P450 family.</text>
</comment>
<dbReference type="GO" id="GO:0043386">
    <property type="term" value="P:mycotoxin biosynthetic process"/>
    <property type="evidence" value="ECO:0007669"/>
    <property type="project" value="UniProtKB-ARBA"/>
</dbReference>
<keyword evidence="4 8" id="KW-0479">Metal-binding</keyword>
<dbReference type="InterPro" id="IPR036396">
    <property type="entry name" value="Cyt_P450_sf"/>
</dbReference>
<dbReference type="AlphaFoldDB" id="A0A1S9RG10"/>
<gene>
    <name evidence="10" type="ORF">PEBR_30529</name>
</gene>
<sequence length="615" mass="69752">MIAYTQGRLHLYVRNLHDRYGDVVRIAPDELSYRDEQAWKDIYGRSSNFAKDMRFYQSSKKAASIAVAPEIIHRRQKKAILRAFSDSALRDHERVLQPYVDALIEKLGQECVGNREENGYVDLTKWFNYVIFDFMAHELFGKPLGCLEEASYHPWVEVLFGTVKAWAFLAIPKYFSSAAMLLKPLVLFLCRDSLGHRDTKVRALSVHIPNGNEQKKPVFMSHVQNSSHNDSGTVLLPDEMLPNYSFLMMAGSETTATLLSGCTFYLLMHPHSYQRLTSEVRQHFSAPTEIILPSLAALPYLHSVITETLRLYPPVPLGMPRIIPAGGAMIAGRYVPEKVLHITPVPFIGYKITHSQTIVAVPSWATSRSPANFSNPDQFIPERWLNHPPCRNNDRKAAMQPFSLGQRGCPGKSMAYMEAGLILARILWSFDLHFAPGCNGWDDQRAFLIWEKGPLFGMYDIQGLEAEYQAQVSGTEVNEGDSQSGQVIWCGWPDGGIAGVVEGWEEEVGSEEEVEFLAAVAVEETVGQEREQFLGKLARWMVQKGRIGTERAGRWVWEALAIMEPYVREWQDIWPSTEEKGKILRQILVENAQLSARWRVSPVSKRFTFELGPRQ</sequence>
<evidence type="ECO:0000256" key="9">
    <source>
        <dbReference type="RuleBase" id="RU000461"/>
    </source>
</evidence>
<evidence type="ECO:0000256" key="7">
    <source>
        <dbReference type="ARBA" id="ARBA00023033"/>
    </source>
</evidence>
<evidence type="ECO:0000313" key="10">
    <source>
        <dbReference type="EMBL" id="OOQ84443.1"/>
    </source>
</evidence>
<dbReference type="Gene3D" id="1.10.630.10">
    <property type="entry name" value="Cytochrome P450"/>
    <property type="match status" value="1"/>
</dbReference>
<evidence type="ECO:0000256" key="4">
    <source>
        <dbReference type="ARBA" id="ARBA00022723"/>
    </source>
</evidence>
<evidence type="ECO:0000313" key="11">
    <source>
        <dbReference type="Proteomes" id="UP000190744"/>
    </source>
</evidence>
<dbReference type="PROSITE" id="PS00086">
    <property type="entry name" value="CYTOCHROME_P450"/>
    <property type="match status" value="1"/>
</dbReference>
<evidence type="ECO:0000256" key="6">
    <source>
        <dbReference type="ARBA" id="ARBA00023004"/>
    </source>
</evidence>
<keyword evidence="6 8" id="KW-0408">Iron</keyword>
<keyword evidence="3 8" id="KW-0349">Heme</keyword>
<dbReference type="PANTHER" id="PTHR24305">
    <property type="entry name" value="CYTOCHROME P450"/>
    <property type="match status" value="1"/>
</dbReference>
<dbReference type="InterPro" id="IPR002401">
    <property type="entry name" value="Cyt_P450_E_grp-I"/>
</dbReference>
<dbReference type="InterPro" id="IPR050121">
    <property type="entry name" value="Cytochrome_P450_monoxygenase"/>
</dbReference>
<dbReference type="CDD" id="cd11058">
    <property type="entry name" value="CYP60B-like"/>
    <property type="match status" value="1"/>
</dbReference>
<dbReference type="GO" id="GO:0016705">
    <property type="term" value="F:oxidoreductase activity, acting on paired donors, with incorporation or reduction of molecular oxygen"/>
    <property type="evidence" value="ECO:0007669"/>
    <property type="project" value="InterPro"/>
</dbReference>
<dbReference type="SUPFAM" id="SSF48264">
    <property type="entry name" value="Cytochrome P450"/>
    <property type="match status" value="1"/>
</dbReference>
<protein>
    <submittedName>
        <fullName evidence="10">Cytochrome P450 monooxygenase</fullName>
    </submittedName>
</protein>
<dbReference type="GO" id="GO:0005506">
    <property type="term" value="F:iron ion binding"/>
    <property type="evidence" value="ECO:0007669"/>
    <property type="project" value="InterPro"/>
</dbReference>
<name>A0A1S9RG10_PENBI</name>
<comment type="caution">
    <text evidence="10">The sequence shown here is derived from an EMBL/GenBank/DDBJ whole genome shotgun (WGS) entry which is preliminary data.</text>
</comment>
<dbReference type="PANTHER" id="PTHR24305:SF210">
    <property type="entry name" value="CYTOCHROME P450 MONOOXYGENASE ASQL-RELATED"/>
    <property type="match status" value="1"/>
</dbReference>
<comment type="cofactor">
    <cofactor evidence="1 8">
        <name>heme</name>
        <dbReference type="ChEBI" id="CHEBI:30413"/>
    </cofactor>
</comment>
<dbReference type="PRINTS" id="PR00385">
    <property type="entry name" value="P450"/>
</dbReference>
<reference evidence="11" key="1">
    <citation type="submission" date="2015-09" db="EMBL/GenBank/DDBJ databases">
        <authorList>
            <person name="Fill T.P."/>
            <person name="Baretta J.F."/>
            <person name="de Almeida L.G."/>
            <person name="Rocha M."/>
            <person name="de Souza D.H."/>
            <person name="Malavazi I."/>
            <person name="Cerdeira L.T."/>
            <person name="Hong H."/>
            <person name="Samborskyy M."/>
            <person name="de Vasconcelos A.T."/>
            <person name="Leadlay P."/>
            <person name="Rodrigues-Filho E."/>
        </authorList>
    </citation>
    <scope>NUCLEOTIDE SEQUENCE [LARGE SCALE GENOMIC DNA]</scope>
    <source>
        <strain evidence="11">LaBioMMi 136</strain>
    </source>
</reference>